<comment type="similarity">
    <text evidence="1 9">Belongs to the complex I NDUFS4 subunit family.</text>
</comment>
<keyword evidence="2 9" id="KW-0813">Transport</keyword>
<dbReference type="EMBL" id="JAAQHG020000008">
    <property type="protein sequence ID" value="KAL1588103.1"/>
    <property type="molecule type" value="Genomic_DNA"/>
</dbReference>
<evidence type="ECO:0000256" key="9">
    <source>
        <dbReference type="RuleBase" id="RU367010"/>
    </source>
</evidence>
<dbReference type="Pfam" id="PF04800">
    <property type="entry name" value="NDUS4"/>
    <property type="match status" value="1"/>
</dbReference>
<evidence type="ECO:0000256" key="1">
    <source>
        <dbReference type="ARBA" id="ARBA00005882"/>
    </source>
</evidence>
<dbReference type="RefSeq" id="XP_069231208.1">
    <property type="nucleotide sequence ID" value="XM_069371841.1"/>
</dbReference>
<dbReference type="FunFam" id="3.30.160.190:FF:000001">
    <property type="entry name" value="NADH-ubiquinone oxidoreductase 21 kDa subunit mitochondrial"/>
    <property type="match status" value="1"/>
</dbReference>
<dbReference type="InterPro" id="IPR006885">
    <property type="entry name" value="NADH_UbQ_FeS_4_mit-like"/>
</dbReference>
<reference evidence="11 12" key="1">
    <citation type="journal article" date="2020" name="Microbiol. Resour. Announc.">
        <title>Draft Genome Sequence of a Cladosporium Species Isolated from the Mesophotic Ascidian Didemnum maculosum.</title>
        <authorList>
            <person name="Gioti A."/>
            <person name="Siaperas R."/>
            <person name="Nikolaivits E."/>
            <person name="Le Goff G."/>
            <person name="Ouazzani J."/>
            <person name="Kotoulas G."/>
            <person name="Topakas E."/>
        </authorList>
    </citation>
    <scope>NUCLEOTIDE SEQUENCE [LARGE SCALE GENOMIC DNA]</scope>
    <source>
        <strain evidence="11 12">TM138-S3</strain>
    </source>
</reference>
<evidence type="ECO:0000256" key="4">
    <source>
        <dbReference type="ARBA" id="ARBA00022792"/>
    </source>
</evidence>
<evidence type="ECO:0000256" key="10">
    <source>
        <dbReference type="SAM" id="MobiDB-lite"/>
    </source>
</evidence>
<evidence type="ECO:0000256" key="2">
    <source>
        <dbReference type="ARBA" id="ARBA00022448"/>
    </source>
</evidence>
<keyword evidence="5 9" id="KW-0809">Transit peptide</keyword>
<gene>
    <name evidence="11" type="ORF">WHR41_03235</name>
</gene>
<name>A0AB34KTM1_9PEZI</name>
<sequence>MTTLQRFAASTLRASARPALSQRAPALVRRETAAHNPGMAAGGQKGRPASSSEDAPTARHGDAEMIRQQGPVEGQPDHNPDYNVAADYRTSAFSPLPKRVMDGSEPGLDTPAAVLSGAPTDLQARTVRIYRPTKTATQSGDWHGHQWRMDWDVLSKGHRWENPLMGWQSSADYMQGTRLNFKTKEDAIDFANKQGYEYFVQEPNERKIVPKAYATQFVYSPGKLKQVRTK</sequence>
<proteinExistence type="inferred from homology"/>
<keyword evidence="8 9" id="KW-0472">Membrane</keyword>
<dbReference type="PANTHER" id="PTHR12219">
    <property type="entry name" value="NADH-UBIQUINONE OXIDOREDUCTASE"/>
    <property type="match status" value="1"/>
</dbReference>
<keyword evidence="6 9" id="KW-0249">Electron transport</keyword>
<evidence type="ECO:0000256" key="6">
    <source>
        <dbReference type="ARBA" id="ARBA00022982"/>
    </source>
</evidence>
<comment type="subcellular location">
    <subcellularLocation>
        <location evidence="9">Mitochondrion inner membrane</location>
        <topology evidence="9">Peripheral membrane protein</topology>
        <orientation evidence="9">Matrix side</orientation>
    </subcellularLocation>
</comment>
<keyword evidence="4 9" id="KW-0999">Mitochondrion inner membrane</keyword>
<dbReference type="GeneID" id="96004679"/>
<dbReference type="InterPro" id="IPR038532">
    <property type="entry name" value="NDUFS4-like_sf"/>
</dbReference>
<dbReference type="Proteomes" id="UP000803884">
    <property type="component" value="Unassembled WGS sequence"/>
</dbReference>
<evidence type="ECO:0000256" key="8">
    <source>
        <dbReference type="ARBA" id="ARBA00023136"/>
    </source>
</evidence>
<accession>A0AB34KTM1</accession>
<protein>
    <recommendedName>
        <fullName evidence="9">NADH dehydrogenase [ubiquinone] iron-sulfur protein 4, mitochondrial</fullName>
    </recommendedName>
</protein>
<comment type="caution">
    <text evidence="11">The sequence shown here is derived from an EMBL/GenBank/DDBJ whole genome shotgun (WGS) entry which is preliminary data.</text>
</comment>
<evidence type="ECO:0000256" key="7">
    <source>
        <dbReference type="ARBA" id="ARBA00023128"/>
    </source>
</evidence>
<keyword evidence="7 9" id="KW-0496">Mitochondrion</keyword>
<keyword evidence="12" id="KW-1185">Reference proteome</keyword>
<feature type="region of interest" description="Disordered" evidence="10">
    <location>
        <begin position="1"/>
        <end position="61"/>
    </location>
</feature>
<comment type="function">
    <text evidence="9">Accessory subunit of the mitochondrial membrane respiratory chain NADH dehydrogenase (Complex I), that is believed not to be involved in catalysis. Complex I functions in the transfer of electrons from NADH to the respiratory chain. The immediate electron acceptor for the enzyme is believed to be ubiquinone.</text>
</comment>
<evidence type="ECO:0000256" key="3">
    <source>
        <dbReference type="ARBA" id="ARBA00022660"/>
    </source>
</evidence>
<dbReference type="Gene3D" id="3.30.160.190">
    <property type="entry name" value="atu1810 like domain"/>
    <property type="match status" value="1"/>
</dbReference>
<keyword evidence="3 9" id="KW-0679">Respiratory chain</keyword>
<organism evidence="11 12">
    <name type="scientific">Cladosporium halotolerans</name>
    <dbReference type="NCBI Taxonomy" id="1052096"/>
    <lineage>
        <taxon>Eukaryota</taxon>
        <taxon>Fungi</taxon>
        <taxon>Dikarya</taxon>
        <taxon>Ascomycota</taxon>
        <taxon>Pezizomycotina</taxon>
        <taxon>Dothideomycetes</taxon>
        <taxon>Dothideomycetidae</taxon>
        <taxon>Cladosporiales</taxon>
        <taxon>Cladosporiaceae</taxon>
        <taxon>Cladosporium</taxon>
    </lineage>
</organism>
<evidence type="ECO:0000313" key="12">
    <source>
        <dbReference type="Proteomes" id="UP000803884"/>
    </source>
</evidence>
<evidence type="ECO:0000313" key="11">
    <source>
        <dbReference type="EMBL" id="KAL1588103.1"/>
    </source>
</evidence>
<dbReference type="AlphaFoldDB" id="A0AB34KTM1"/>
<evidence type="ECO:0000256" key="5">
    <source>
        <dbReference type="ARBA" id="ARBA00022946"/>
    </source>
</evidence>
<dbReference type="PANTHER" id="PTHR12219:SF8">
    <property type="entry name" value="NADH DEHYDROGENASE [UBIQUINONE] IRON-SULFUR PROTEIN 4, MITOCHONDRIAL"/>
    <property type="match status" value="1"/>
</dbReference>
<dbReference type="GO" id="GO:0022900">
    <property type="term" value="P:electron transport chain"/>
    <property type="evidence" value="ECO:0007669"/>
    <property type="project" value="InterPro"/>
</dbReference>
<dbReference type="GO" id="GO:0005743">
    <property type="term" value="C:mitochondrial inner membrane"/>
    <property type="evidence" value="ECO:0007669"/>
    <property type="project" value="UniProtKB-SubCell"/>
</dbReference>